<accession>A0A9P7JZ72</accession>
<dbReference type="Gene3D" id="3.90.1140.10">
    <property type="entry name" value="Cyclic phosphodiesterase"/>
    <property type="match status" value="1"/>
</dbReference>
<dbReference type="InterPro" id="IPR012386">
    <property type="entry name" value="Cyclic-nucl_3Pdiesterase"/>
</dbReference>
<dbReference type="Pfam" id="PF07823">
    <property type="entry name" value="CPDase"/>
    <property type="match status" value="1"/>
</dbReference>
<keyword evidence="2" id="KW-1185">Reference proteome</keyword>
<sequence length="208" mass="22807">MGLSLWLVPNPTQLQLIQKVLPKQPKTRPVSAASYPDITPHITLASSGKATQDAFLRAIPSTLHPIPVEFQKLEVGDHYFRSVFISVKKTTELVALHEHIMAALDRDGASPSAPAFPHMSISYIADEDGAAERKNAADELRDITVVEGSETDLDGAETVVLRCGDSEEGYVCLARFEGTEVWIVRCEGPVQHWQVLHKITVTPDVTVT</sequence>
<proteinExistence type="predicted"/>
<gene>
    <name evidence="1" type="ORF">F5147DRAFT_349970</name>
</gene>
<evidence type="ECO:0000313" key="2">
    <source>
        <dbReference type="Proteomes" id="UP000823399"/>
    </source>
</evidence>
<dbReference type="RefSeq" id="XP_041297688.1">
    <property type="nucleotide sequence ID" value="XM_041429337.1"/>
</dbReference>
<reference evidence="1" key="1">
    <citation type="journal article" date="2020" name="New Phytol.">
        <title>Comparative genomics reveals dynamic genome evolution in host specialist ectomycorrhizal fungi.</title>
        <authorList>
            <person name="Lofgren L.A."/>
            <person name="Nguyen N.H."/>
            <person name="Vilgalys R."/>
            <person name="Ruytinx J."/>
            <person name="Liao H.L."/>
            <person name="Branco S."/>
            <person name="Kuo A."/>
            <person name="LaButti K."/>
            <person name="Lipzen A."/>
            <person name="Andreopoulos W."/>
            <person name="Pangilinan J."/>
            <person name="Riley R."/>
            <person name="Hundley H."/>
            <person name="Na H."/>
            <person name="Barry K."/>
            <person name="Grigoriev I.V."/>
            <person name="Stajich J.E."/>
            <person name="Kennedy P.G."/>
        </authorList>
    </citation>
    <scope>NUCLEOTIDE SEQUENCE</scope>
    <source>
        <strain evidence="1">FC423</strain>
    </source>
</reference>
<name>A0A9P7JZ72_9AGAM</name>
<evidence type="ECO:0000313" key="1">
    <source>
        <dbReference type="EMBL" id="KAG2116589.1"/>
    </source>
</evidence>
<dbReference type="PANTHER" id="PTHR28141:SF1">
    <property type="entry name" value="2',3'-CYCLIC-NUCLEOTIDE 3'-PHOSPHODIESTERASE"/>
    <property type="match status" value="1"/>
</dbReference>
<dbReference type="Proteomes" id="UP000823399">
    <property type="component" value="Unassembled WGS sequence"/>
</dbReference>
<dbReference type="GeneID" id="64691596"/>
<comment type="caution">
    <text evidence="1">The sequence shown here is derived from an EMBL/GenBank/DDBJ whole genome shotgun (WGS) entry which is preliminary data.</text>
</comment>
<dbReference type="InterPro" id="IPR009097">
    <property type="entry name" value="Cyclic_Pdiesterase"/>
</dbReference>
<dbReference type="GO" id="GO:0004113">
    <property type="term" value="F:2',3'-cyclic-nucleotide 3'-phosphodiesterase activity"/>
    <property type="evidence" value="ECO:0007669"/>
    <property type="project" value="TreeGrafter"/>
</dbReference>
<dbReference type="AlphaFoldDB" id="A0A9P7JZ72"/>
<dbReference type="OrthoDB" id="514292at2759"/>
<dbReference type="SUPFAM" id="SSF55144">
    <property type="entry name" value="LigT-like"/>
    <property type="match status" value="1"/>
</dbReference>
<dbReference type="PANTHER" id="PTHR28141">
    <property type="entry name" value="2',3'-CYCLIC-NUCLEOTIDE 3'-PHOSPHODIESTERASE"/>
    <property type="match status" value="1"/>
</dbReference>
<dbReference type="GO" id="GO:0009187">
    <property type="term" value="P:cyclic nucleotide metabolic process"/>
    <property type="evidence" value="ECO:0007669"/>
    <property type="project" value="TreeGrafter"/>
</dbReference>
<protein>
    <submittedName>
        <fullName evidence="1">2',3'-cyclic-nucleotide 3'-phosphodiesterase</fullName>
    </submittedName>
</protein>
<dbReference type="EMBL" id="JABBWM010000006">
    <property type="protein sequence ID" value="KAG2116589.1"/>
    <property type="molecule type" value="Genomic_DNA"/>
</dbReference>
<organism evidence="1 2">
    <name type="scientific">Suillus discolor</name>
    <dbReference type="NCBI Taxonomy" id="1912936"/>
    <lineage>
        <taxon>Eukaryota</taxon>
        <taxon>Fungi</taxon>
        <taxon>Dikarya</taxon>
        <taxon>Basidiomycota</taxon>
        <taxon>Agaricomycotina</taxon>
        <taxon>Agaricomycetes</taxon>
        <taxon>Agaricomycetidae</taxon>
        <taxon>Boletales</taxon>
        <taxon>Suillineae</taxon>
        <taxon>Suillaceae</taxon>
        <taxon>Suillus</taxon>
    </lineage>
</organism>